<dbReference type="InterPro" id="IPR001752">
    <property type="entry name" value="Kinesin_motor_dom"/>
</dbReference>
<comment type="subcellular location">
    <subcellularLocation>
        <location evidence="1">Cytoplasm</location>
    </subcellularLocation>
</comment>
<dbReference type="Gene3D" id="3.40.850.10">
    <property type="entry name" value="Kinesin motor domain"/>
    <property type="match status" value="1"/>
</dbReference>
<dbReference type="Pfam" id="PF00225">
    <property type="entry name" value="Kinesin"/>
    <property type="match status" value="1"/>
</dbReference>
<keyword evidence="3 6" id="KW-0547">Nucleotide-binding</keyword>
<dbReference type="GO" id="GO:0008017">
    <property type="term" value="F:microtubule binding"/>
    <property type="evidence" value="ECO:0007669"/>
    <property type="project" value="InterPro"/>
</dbReference>
<name>A0A812NDX9_9DINO</name>
<evidence type="ECO:0000256" key="2">
    <source>
        <dbReference type="ARBA" id="ARBA00022490"/>
    </source>
</evidence>
<dbReference type="OrthoDB" id="123929at2759"/>
<evidence type="ECO:0000256" key="5">
    <source>
        <dbReference type="ARBA" id="ARBA00023054"/>
    </source>
</evidence>
<dbReference type="EMBL" id="CAJNDS010002068">
    <property type="protein sequence ID" value="CAE7302186.1"/>
    <property type="molecule type" value="Genomic_DNA"/>
</dbReference>
<dbReference type="GO" id="GO:0007018">
    <property type="term" value="P:microtubule-based movement"/>
    <property type="evidence" value="ECO:0007669"/>
    <property type="project" value="InterPro"/>
</dbReference>
<keyword evidence="2" id="KW-0963">Cytoplasm</keyword>
<dbReference type="GO" id="GO:0051231">
    <property type="term" value="P:spindle elongation"/>
    <property type="evidence" value="ECO:0007669"/>
    <property type="project" value="TreeGrafter"/>
</dbReference>
<accession>A0A812NDX9</accession>
<evidence type="ECO:0000313" key="9">
    <source>
        <dbReference type="Proteomes" id="UP000604046"/>
    </source>
</evidence>
<dbReference type="GO" id="GO:0005737">
    <property type="term" value="C:cytoplasm"/>
    <property type="evidence" value="ECO:0007669"/>
    <property type="project" value="UniProtKB-SubCell"/>
</dbReference>
<dbReference type="SUPFAM" id="SSF52540">
    <property type="entry name" value="P-loop containing nucleoside triphosphate hydrolases"/>
    <property type="match status" value="1"/>
</dbReference>
<comment type="caution">
    <text evidence="8">The sequence shown here is derived from an EMBL/GenBank/DDBJ whole genome shotgun (WGS) entry which is preliminary data.</text>
</comment>
<evidence type="ECO:0000313" key="8">
    <source>
        <dbReference type="EMBL" id="CAE7302186.1"/>
    </source>
</evidence>
<dbReference type="GO" id="GO:0005524">
    <property type="term" value="F:ATP binding"/>
    <property type="evidence" value="ECO:0007669"/>
    <property type="project" value="UniProtKB-UniRule"/>
</dbReference>
<dbReference type="GO" id="GO:0007052">
    <property type="term" value="P:mitotic spindle organization"/>
    <property type="evidence" value="ECO:0007669"/>
    <property type="project" value="TreeGrafter"/>
</dbReference>
<keyword evidence="9" id="KW-1185">Reference proteome</keyword>
<dbReference type="GO" id="GO:0005875">
    <property type="term" value="C:microtubule associated complex"/>
    <property type="evidence" value="ECO:0007669"/>
    <property type="project" value="TreeGrafter"/>
</dbReference>
<feature type="domain" description="Kinesin motor" evidence="7">
    <location>
        <begin position="1"/>
        <end position="135"/>
    </location>
</feature>
<dbReference type="InterPro" id="IPR036961">
    <property type="entry name" value="Kinesin_motor_dom_sf"/>
</dbReference>
<feature type="binding site" evidence="6">
    <location>
        <begin position="68"/>
        <end position="75"/>
    </location>
    <ligand>
        <name>ATP</name>
        <dbReference type="ChEBI" id="CHEBI:30616"/>
    </ligand>
</feature>
<dbReference type="GO" id="GO:0003777">
    <property type="term" value="F:microtubule motor activity"/>
    <property type="evidence" value="ECO:0007669"/>
    <property type="project" value="InterPro"/>
</dbReference>
<keyword evidence="6" id="KW-0505">Motor protein</keyword>
<dbReference type="AlphaFoldDB" id="A0A812NDX9"/>
<dbReference type="InterPro" id="IPR027640">
    <property type="entry name" value="Kinesin-like_fam"/>
</dbReference>
<comment type="similarity">
    <text evidence="6">Belongs to the TRAFAC class myosin-kinesin ATPase superfamily. Kinesin family.</text>
</comment>
<dbReference type="PROSITE" id="PS50067">
    <property type="entry name" value="KINESIN_MOTOR_2"/>
    <property type="match status" value="1"/>
</dbReference>
<keyword evidence="5" id="KW-0175">Coiled coil</keyword>
<evidence type="ECO:0000259" key="7">
    <source>
        <dbReference type="PROSITE" id="PS50067"/>
    </source>
</evidence>
<reference evidence="8" key="1">
    <citation type="submission" date="2021-02" db="EMBL/GenBank/DDBJ databases">
        <authorList>
            <person name="Dougan E. K."/>
            <person name="Rhodes N."/>
            <person name="Thang M."/>
            <person name="Chan C."/>
        </authorList>
    </citation>
    <scope>NUCLEOTIDE SEQUENCE</scope>
</reference>
<evidence type="ECO:0000256" key="1">
    <source>
        <dbReference type="ARBA" id="ARBA00004496"/>
    </source>
</evidence>
<sequence>MASARLQVAHWHRHVAEKVIEPMVAMHSFEFSSVFSEETSQEQLFMPVAGQAVDGALQGRSGCIIAYGQTGSGKTYSIFGEDDDPVERGLLPRAMERLLHGCAQKAAKDGSELDGITVSFLEVYMDQVQLCGGML</sequence>
<organism evidence="8 9">
    <name type="scientific">Symbiodinium natans</name>
    <dbReference type="NCBI Taxonomy" id="878477"/>
    <lineage>
        <taxon>Eukaryota</taxon>
        <taxon>Sar</taxon>
        <taxon>Alveolata</taxon>
        <taxon>Dinophyceae</taxon>
        <taxon>Suessiales</taxon>
        <taxon>Symbiodiniaceae</taxon>
        <taxon>Symbiodinium</taxon>
    </lineage>
</organism>
<dbReference type="Proteomes" id="UP000604046">
    <property type="component" value="Unassembled WGS sequence"/>
</dbReference>
<dbReference type="PANTHER" id="PTHR47969:SF15">
    <property type="entry name" value="CHROMOSOME-ASSOCIATED KINESIN KIF4A-RELATED"/>
    <property type="match status" value="1"/>
</dbReference>
<evidence type="ECO:0000256" key="4">
    <source>
        <dbReference type="ARBA" id="ARBA00022840"/>
    </source>
</evidence>
<keyword evidence="4 6" id="KW-0067">ATP-binding</keyword>
<protein>
    <submittedName>
        <fullName evidence="8">KINUA protein</fullName>
    </submittedName>
</protein>
<evidence type="ECO:0000256" key="6">
    <source>
        <dbReference type="PROSITE-ProRule" id="PRU00283"/>
    </source>
</evidence>
<dbReference type="PANTHER" id="PTHR47969">
    <property type="entry name" value="CHROMOSOME-ASSOCIATED KINESIN KIF4A-RELATED"/>
    <property type="match status" value="1"/>
</dbReference>
<gene>
    <name evidence="8" type="primary">KINUA</name>
    <name evidence="8" type="ORF">SNAT2548_LOCUS15893</name>
</gene>
<proteinExistence type="inferred from homology"/>
<dbReference type="InterPro" id="IPR027417">
    <property type="entry name" value="P-loop_NTPase"/>
</dbReference>
<evidence type="ECO:0000256" key="3">
    <source>
        <dbReference type="ARBA" id="ARBA00022741"/>
    </source>
</evidence>